<dbReference type="AlphaFoldDB" id="A0A024GU71"/>
<dbReference type="Proteomes" id="UP000053237">
    <property type="component" value="Unassembled WGS sequence"/>
</dbReference>
<dbReference type="EMBL" id="CAIX01000520">
    <property type="protein sequence ID" value="CCI50474.1"/>
    <property type="molecule type" value="Genomic_DNA"/>
</dbReference>
<organism evidence="1 2">
    <name type="scientific">Albugo candida</name>
    <dbReference type="NCBI Taxonomy" id="65357"/>
    <lineage>
        <taxon>Eukaryota</taxon>
        <taxon>Sar</taxon>
        <taxon>Stramenopiles</taxon>
        <taxon>Oomycota</taxon>
        <taxon>Peronosporomycetes</taxon>
        <taxon>Albuginales</taxon>
        <taxon>Albuginaceae</taxon>
        <taxon>Albugo</taxon>
    </lineage>
</organism>
<keyword evidence="2" id="KW-1185">Reference proteome</keyword>
<gene>
    <name evidence="1" type="ORF">BN9_122680</name>
</gene>
<name>A0A024GU71_9STRA</name>
<dbReference type="InParanoid" id="A0A024GU71"/>
<sequence>MSFRSCIFPYFSCRYMSSPARRRNWRHTSMSSILEPSLIWMPIQFLFVTSKNRKTSNIIVRFSAESKFFQHRITTLCKTVDAKTFIFLSDNPSIIYTLEDGEVRANQKMVGHILQHRSDHSLPYKILNTIFRQRALTYSSSLC</sequence>
<evidence type="ECO:0000313" key="1">
    <source>
        <dbReference type="EMBL" id="CCI50474.1"/>
    </source>
</evidence>
<accession>A0A024GU71</accession>
<protein>
    <submittedName>
        <fullName evidence="1">Uncharacterized protein</fullName>
    </submittedName>
</protein>
<proteinExistence type="predicted"/>
<comment type="caution">
    <text evidence="1">The sequence shown here is derived from an EMBL/GenBank/DDBJ whole genome shotgun (WGS) entry which is preliminary data.</text>
</comment>
<evidence type="ECO:0000313" key="2">
    <source>
        <dbReference type="Proteomes" id="UP000053237"/>
    </source>
</evidence>
<reference evidence="1 2" key="1">
    <citation type="submission" date="2012-05" db="EMBL/GenBank/DDBJ databases">
        <title>Recombination and specialization in a pathogen metapopulation.</title>
        <authorList>
            <person name="Gardiner A."/>
            <person name="Kemen E."/>
            <person name="Schultz-Larsen T."/>
            <person name="MacLean D."/>
            <person name="Van Oosterhout C."/>
            <person name="Jones J.D.G."/>
        </authorList>
    </citation>
    <scope>NUCLEOTIDE SEQUENCE [LARGE SCALE GENOMIC DNA]</scope>
    <source>
        <strain evidence="1 2">Ac Nc2</strain>
    </source>
</reference>